<proteinExistence type="predicted"/>
<protein>
    <recommendedName>
        <fullName evidence="3">DOMON-like domain-containing protein</fullName>
    </recommendedName>
</protein>
<dbReference type="Gene3D" id="2.60.40.1190">
    <property type="match status" value="1"/>
</dbReference>
<name>A0ABP9QNZ2_9RHOO</name>
<reference evidence="2" key="1">
    <citation type="journal article" date="2019" name="Int. J. Syst. Evol. Microbiol.">
        <title>The Global Catalogue of Microorganisms (GCM) 10K type strain sequencing project: providing services to taxonomists for standard genome sequencing and annotation.</title>
        <authorList>
            <consortium name="The Broad Institute Genomics Platform"/>
            <consortium name="The Broad Institute Genome Sequencing Center for Infectious Disease"/>
            <person name="Wu L."/>
            <person name="Ma J."/>
        </authorList>
    </citation>
    <scope>NUCLEOTIDE SEQUENCE [LARGE SCALE GENOMIC DNA]</scope>
    <source>
        <strain evidence="2">JCM 18715</strain>
    </source>
</reference>
<evidence type="ECO:0008006" key="3">
    <source>
        <dbReference type="Google" id="ProtNLM"/>
    </source>
</evidence>
<dbReference type="Proteomes" id="UP001500547">
    <property type="component" value="Unassembled WGS sequence"/>
</dbReference>
<accession>A0ABP9QNZ2</accession>
<evidence type="ECO:0000313" key="2">
    <source>
        <dbReference type="Proteomes" id="UP001500547"/>
    </source>
</evidence>
<keyword evidence="2" id="KW-1185">Reference proteome</keyword>
<evidence type="ECO:0000313" key="1">
    <source>
        <dbReference type="EMBL" id="GAA5164941.1"/>
    </source>
</evidence>
<dbReference type="EMBL" id="BAABLD010000008">
    <property type="protein sequence ID" value="GAA5164941.1"/>
    <property type="molecule type" value="Genomic_DNA"/>
</dbReference>
<organism evidence="1 2">
    <name type="scientific">Viridibacterium curvum</name>
    <dbReference type="NCBI Taxonomy" id="1101404"/>
    <lineage>
        <taxon>Bacteria</taxon>
        <taxon>Pseudomonadati</taxon>
        <taxon>Pseudomonadota</taxon>
        <taxon>Betaproteobacteria</taxon>
        <taxon>Rhodocyclales</taxon>
        <taxon>Rhodocyclaceae</taxon>
        <taxon>Viridibacterium</taxon>
    </lineage>
</organism>
<gene>
    <name evidence="1" type="ORF">GCM10025770_19660</name>
</gene>
<sequence>MATVQYGLARKLALCASVSVSVTAITLLPLHCYPGSPGAAPLSVYAGARCLADGALQLRFSVQGDAAGLRLPQPVAQAGFADGLWQHTCFEAFVGVAGSSAYREFNLSPSGQWAAYAFADYRQRDERWQAAQAPQFSVQRTDDGLTIDALIPAALLPVGEGVDISLTAVIEAADGHLGYWALSHAGERPDFHKRASFVLRPES</sequence>
<comment type="caution">
    <text evidence="1">The sequence shown here is derived from an EMBL/GenBank/DDBJ whole genome shotgun (WGS) entry which is preliminary data.</text>
</comment>
<dbReference type="CDD" id="cd09627">
    <property type="entry name" value="DOMON_murB_like"/>
    <property type="match status" value="1"/>
</dbReference>